<gene>
    <name evidence="2" type="ORF">VaNZ11_015219</name>
</gene>
<accession>A0ABQ5SKV3</accession>
<dbReference type="Pfam" id="PF12499">
    <property type="entry name" value="DUF3707"/>
    <property type="match status" value="1"/>
</dbReference>
<proteinExistence type="predicted"/>
<evidence type="ECO:0000313" key="3">
    <source>
        <dbReference type="Proteomes" id="UP001165090"/>
    </source>
</evidence>
<comment type="caution">
    <text evidence="2">The sequence shown here is derived from an EMBL/GenBank/DDBJ whole genome shotgun (WGS) entry which is preliminary data.</text>
</comment>
<organism evidence="2 3">
    <name type="scientific">Volvox africanus</name>
    <dbReference type="NCBI Taxonomy" id="51714"/>
    <lineage>
        <taxon>Eukaryota</taxon>
        <taxon>Viridiplantae</taxon>
        <taxon>Chlorophyta</taxon>
        <taxon>core chlorophytes</taxon>
        <taxon>Chlorophyceae</taxon>
        <taxon>CS clade</taxon>
        <taxon>Chlamydomonadales</taxon>
        <taxon>Volvocaceae</taxon>
        <taxon>Volvox</taxon>
    </lineage>
</organism>
<sequence length="508" mass="55397">MMITQQQFLGRSSKRFTAITSAAAAMPTALLLAVAMLVSMSSMAAPLPSGAPPRLTCFYMHPRATPAAGTTFKGEVKGCQWATHNMLKSAVLSQIAAVGAVMDERVTPFSNCTEDSAVKSTTNFCWAFNSSAEGAKLQEWAVNLVTKLRLEAIGFETKYKCSPWLIDNRMDVIFGGYGVYPDIPPGDINADANKDAPPEMSNIECTPDLSRLNYPKSTCNTTMRNTQFGVQSWVYTYPGRKPTTTLYCFAVEVLNATDPTSPCGRTDTLFKAEIWGDDKQRQKLKGIAIQPVGAKNFTYRSPSWGAPGDQTIKVSQLNWTPQQANGSKICLELDSTTDIDSFCLFGHKTCWINFFDESLACCPLYPSTTVDKLSEDLASAGDFTEEDAKLLVQMIDVEKAFAKLDSQAKAQSTFMATASKCFDLNLWVFRLVGCVDTSKLAVSLKAYVKIPLLGSKLMGSCTVSLSSGPGCLLGYPKVASIRLYFKGRSLMMEASFLGKSTSFTVFTL</sequence>
<keyword evidence="3" id="KW-1185">Reference proteome</keyword>
<name>A0ABQ5SKV3_9CHLO</name>
<reference evidence="2 3" key="1">
    <citation type="journal article" date="2023" name="IScience">
        <title>Expanded male sex-determining region conserved during the evolution of homothallism in the green alga Volvox.</title>
        <authorList>
            <person name="Yamamoto K."/>
            <person name="Matsuzaki R."/>
            <person name="Mahakham W."/>
            <person name="Heman W."/>
            <person name="Sekimoto H."/>
            <person name="Kawachi M."/>
            <person name="Minakuchi Y."/>
            <person name="Toyoda A."/>
            <person name="Nozaki H."/>
        </authorList>
    </citation>
    <scope>NUCLEOTIDE SEQUENCE [LARGE SCALE GENOMIC DNA]</scope>
    <source>
        <strain evidence="2 3">NIES-4468</strain>
    </source>
</reference>
<dbReference type="InterPro" id="IPR024616">
    <property type="entry name" value="Pherophorin"/>
</dbReference>
<evidence type="ECO:0000313" key="2">
    <source>
        <dbReference type="EMBL" id="GLI70284.1"/>
    </source>
</evidence>
<feature type="domain" description="Pherophorin" evidence="1">
    <location>
        <begin position="215"/>
        <end position="363"/>
    </location>
</feature>
<dbReference type="EMBL" id="BSDZ01000094">
    <property type="protein sequence ID" value="GLI70284.1"/>
    <property type="molecule type" value="Genomic_DNA"/>
</dbReference>
<evidence type="ECO:0000259" key="1">
    <source>
        <dbReference type="Pfam" id="PF12499"/>
    </source>
</evidence>
<protein>
    <recommendedName>
        <fullName evidence="1">Pherophorin domain-containing protein</fullName>
    </recommendedName>
</protein>
<dbReference type="Proteomes" id="UP001165090">
    <property type="component" value="Unassembled WGS sequence"/>
</dbReference>